<evidence type="ECO:0000259" key="3">
    <source>
        <dbReference type="PROSITE" id="PS50977"/>
    </source>
</evidence>
<feature type="domain" description="HTH tetR-type" evidence="3">
    <location>
        <begin position="2"/>
        <end position="62"/>
    </location>
</feature>
<dbReference type="GO" id="GO:0003677">
    <property type="term" value="F:DNA binding"/>
    <property type="evidence" value="ECO:0007669"/>
    <property type="project" value="UniProtKB-UniRule"/>
</dbReference>
<gene>
    <name evidence="4" type="ORF">B5D82_14880</name>
</gene>
<dbReference type="AlphaFoldDB" id="A0A222GAM4"/>
<dbReference type="Pfam" id="PF00440">
    <property type="entry name" value="TetR_N"/>
    <property type="match status" value="1"/>
</dbReference>
<dbReference type="PROSITE" id="PS50977">
    <property type="entry name" value="HTH_TETR_2"/>
    <property type="match status" value="1"/>
</dbReference>
<dbReference type="EMBL" id="CP020465">
    <property type="protein sequence ID" value="ASP48939.1"/>
    <property type="molecule type" value="Genomic_DNA"/>
</dbReference>
<dbReference type="OrthoDB" id="5816932at2"/>
<evidence type="ECO:0000313" key="5">
    <source>
        <dbReference type="Proteomes" id="UP000202259"/>
    </source>
</evidence>
<accession>A0A222GAM4</accession>
<reference evidence="4 5" key="1">
    <citation type="submission" date="2017-08" db="EMBL/GenBank/DDBJ databases">
        <title>Complete genome of Colwellia sp. NB097-1, a psychrophile bacterium ioslated from Bering Sea.</title>
        <authorList>
            <person name="Chen X."/>
        </authorList>
    </citation>
    <scope>NUCLEOTIDE SEQUENCE [LARGE SCALE GENOMIC DNA]</scope>
    <source>
        <strain evidence="4 5">NB097-1</strain>
    </source>
</reference>
<proteinExistence type="predicted"/>
<dbReference type="Proteomes" id="UP000202259">
    <property type="component" value="Chromosome"/>
</dbReference>
<feature type="DNA-binding region" description="H-T-H motif" evidence="2">
    <location>
        <begin position="25"/>
        <end position="44"/>
    </location>
</feature>
<evidence type="ECO:0000313" key="4">
    <source>
        <dbReference type="EMBL" id="ASP48939.1"/>
    </source>
</evidence>
<dbReference type="SUPFAM" id="SSF46689">
    <property type="entry name" value="Homeodomain-like"/>
    <property type="match status" value="1"/>
</dbReference>
<dbReference type="Gene3D" id="1.10.357.10">
    <property type="entry name" value="Tetracycline Repressor, domain 2"/>
    <property type="match status" value="1"/>
</dbReference>
<dbReference type="PRINTS" id="PR00455">
    <property type="entry name" value="HTHTETR"/>
</dbReference>
<dbReference type="KEGG" id="cber:B5D82_14880"/>
<keyword evidence="5" id="KW-1185">Reference proteome</keyword>
<sequence length="190" mass="21449">MPSTTDKILNTAMDCFFQHGYDTSNISMVSRYAGISRVTIHKQFKSKEVLFRAVVEKHFQEHNILINIYSKSDKDFWLETQDLIIQRCEGLFNDVSSSLVRSNLIHAGHAFCKDIIQAEESLIKTSISSRIKKEIAANRLTLRKVGLTAEQLAETLHYAPFGITVSVSEQNNTAFIENLMAVFKASTSTL</sequence>
<dbReference type="InterPro" id="IPR009057">
    <property type="entry name" value="Homeodomain-like_sf"/>
</dbReference>
<keyword evidence="1 2" id="KW-0238">DNA-binding</keyword>
<dbReference type="RefSeq" id="WP_081152610.1">
    <property type="nucleotide sequence ID" value="NZ_CP020465.1"/>
</dbReference>
<organism evidence="4 5">
    <name type="scientific">Cognaticolwellia beringensis</name>
    <dbReference type="NCBI Taxonomy" id="1967665"/>
    <lineage>
        <taxon>Bacteria</taxon>
        <taxon>Pseudomonadati</taxon>
        <taxon>Pseudomonadota</taxon>
        <taxon>Gammaproteobacteria</taxon>
        <taxon>Alteromonadales</taxon>
        <taxon>Colwelliaceae</taxon>
        <taxon>Cognaticolwellia</taxon>
    </lineage>
</organism>
<evidence type="ECO:0000256" key="1">
    <source>
        <dbReference type="ARBA" id="ARBA00023125"/>
    </source>
</evidence>
<name>A0A222GAM4_9GAMM</name>
<dbReference type="InterPro" id="IPR001647">
    <property type="entry name" value="HTH_TetR"/>
</dbReference>
<protein>
    <submittedName>
        <fullName evidence="4">TetR/AcrR family transcriptional regulator</fullName>
    </submittedName>
</protein>
<evidence type="ECO:0000256" key="2">
    <source>
        <dbReference type="PROSITE-ProRule" id="PRU00335"/>
    </source>
</evidence>